<evidence type="ECO:0000313" key="2">
    <source>
        <dbReference type="EMBL" id="KAJ1354498.1"/>
    </source>
</evidence>
<dbReference type="GO" id="GO:0006508">
    <property type="term" value="P:proteolysis"/>
    <property type="evidence" value="ECO:0007669"/>
    <property type="project" value="InterPro"/>
</dbReference>
<comment type="caution">
    <text evidence="2">The sequence shown here is derived from an EMBL/GenBank/DDBJ whole genome shotgun (WGS) entry which is preliminary data.</text>
</comment>
<evidence type="ECO:0000256" key="1">
    <source>
        <dbReference type="ARBA" id="ARBA00009941"/>
    </source>
</evidence>
<evidence type="ECO:0000313" key="3">
    <source>
        <dbReference type="Proteomes" id="UP001196413"/>
    </source>
</evidence>
<sequence>MTAASSDEPSWGTYCFTDMHLPCLGDLFSVNWMEDTEAVQHPKVSWPSRDIELMHLQKLQESAKDAMISMLLKQRIAKIYEVHKYWS</sequence>
<accession>A0AAD5ME38</accession>
<dbReference type="Gene3D" id="3.40.50.1460">
    <property type="match status" value="1"/>
</dbReference>
<keyword evidence="3" id="KW-1185">Reference proteome</keyword>
<dbReference type="GO" id="GO:0008233">
    <property type="term" value="F:peptidase activity"/>
    <property type="evidence" value="ECO:0007669"/>
    <property type="project" value="InterPro"/>
</dbReference>
<dbReference type="Proteomes" id="UP001196413">
    <property type="component" value="Unassembled WGS sequence"/>
</dbReference>
<comment type="similarity">
    <text evidence="1">Belongs to the peptidase C13 family.</text>
</comment>
<proteinExistence type="inferred from homology"/>
<dbReference type="EMBL" id="JAHQIW010002101">
    <property type="protein sequence ID" value="KAJ1354498.1"/>
    <property type="molecule type" value="Genomic_DNA"/>
</dbReference>
<dbReference type="InterPro" id="IPR001096">
    <property type="entry name" value="Peptidase_C13"/>
</dbReference>
<protein>
    <submittedName>
        <fullName evidence="2">Uncharacterized protein</fullName>
    </submittedName>
</protein>
<gene>
    <name evidence="2" type="ORF">KIN20_011469</name>
</gene>
<organism evidence="2 3">
    <name type="scientific">Parelaphostrongylus tenuis</name>
    <name type="common">Meningeal worm</name>
    <dbReference type="NCBI Taxonomy" id="148309"/>
    <lineage>
        <taxon>Eukaryota</taxon>
        <taxon>Metazoa</taxon>
        <taxon>Ecdysozoa</taxon>
        <taxon>Nematoda</taxon>
        <taxon>Chromadorea</taxon>
        <taxon>Rhabditida</taxon>
        <taxon>Rhabditina</taxon>
        <taxon>Rhabditomorpha</taxon>
        <taxon>Strongyloidea</taxon>
        <taxon>Metastrongylidae</taxon>
        <taxon>Parelaphostrongylus</taxon>
    </lineage>
</organism>
<reference evidence="2" key="1">
    <citation type="submission" date="2021-06" db="EMBL/GenBank/DDBJ databases">
        <title>Parelaphostrongylus tenuis whole genome reference sequence.</title>
        <authorList>
            <person name="Garwood T.J."/>
            <person name="Larsen P.A."/>
            <person name="Fountain-Jones N.M."/>
            <person name="Garbe J.R."/>
            <person name="Macchietto M.G."/>
            <person name="Kania S.A."/>
            <person name="Gerhold R.W."/>
            <person name="Richards J.E."/>
            <person name="Wolf T.M."/>
        </authorList>
    </citation>
    <scope>NUCLEOTIDE SEQUENCE</scope>
    <source>
        <strain evidence="2">MNPRO001-30</strain>
        <tissue evidence="2">Meninges</tissue>
    </source>
</reference>
<dbReference type="AlphaFoldDB" id="A0AAD5ME38"/>
<name>A0AAD5ME38_PARTN</name>
<dbReference type="Pfam" id="PF01650">
    <property type="entry name" value="Peptidase_C13"/>
    <property type="match status" value="1"/>
</dbReference>